<dbReference type="Gene3D" id="3.30.750.24">
    <property type="entry name" value="STAS domain"/>
    <property type="match status" value="1"/>
</dbReference>
<keyword evidence="5" id="KW-1185">Reference proteome</keyword>
<evidence type="ECO:0000256" key="1">
    <source>
        <dbReference type="ARBA" id="ARBA00009013"/>
    </source>
</evidence>
<evidence type="ECO:0000256" key="2">
    <source>
        <dbReference type="RuleBase" id="RU003749"/>
    </source>
</evidence>
<evidence type="ECO:0000313" key="4">
    <source>
        <dbReference type="EMBL" id="SDL15950.1"/>
    </source>
</evidence>
<dbReference type="InterPro" id="IPR003658">
    <property type="entry name" value="Anti-sigma_ant"/>
</dbReference>
<evidence type="ECO:0000313" key="5">
    <source>
        <dbReference type="Proteomes" id="UP000198718"/>
    </source>
</evidence>
<dbReference type="SUPFAM" id="SSF52091">
    <property type="entry name" value="SpoIIaa-like"/>
    <property type="match status" value="1"/>
</dbReference>
<dbReference type="InterPro" id="IPR036513">
    <property type="entry name" value="STAS_dom_sf"/>
</dbReference>
<dbReference type="RefSeq" id="WP_090554594.1">
    <property type="nucleotide sequence ID" value="NZ_FNFP01000009.1"/>
</dbReference>
<organism evidence="4 5">
    <name type="scientific">Natronincola ferrireducens</name>
    <dbReference type="NCBI Taxonomy" id="393762"/>
    <lineage>
        <taxon>Bacteria</taxon>
        <taxon>Bacillati</taxon>
        <taxon>Bacillota</taxon>
        <taxon>Clostridia</taxon>
        <taxon>Peptostreptococcales</taxon>
        <taxon>Natronincolaceae</taxon>
        <taxon>Natronincola</taxon>
    </lineage>
</organism>
<protein>
    <recommendedName>
        <fullName evidence="2">Anti-sigma factor antagonist</fullName>
    </recommendedName>
</protein>
<dbReference type="STRING" id="393762.SAMN05660472_02729"/>
<dbReference type="CDD" id="cd07043">
    <property type="entry name" value="STAS_anti-anti-sigma_factors"/>
    <property type="match status" value="1"/>
</dbReference>
<comment type="similarity">
    <text evidence="1 2">Belongs to the anti-sigma-factor antagonist family.</text>
</comment>
<feature type="domain" description="STAS" evidence="3">
    <location>
        <begin position="18"/>
        <end position="105"/>
    </location>
</feature>
<dbReference type="GO" id="GO:0043856">
    <property type="term" value="F:anti-sigma factor antagonist activity"/>
    <property type="evidence" value="ECO:0007669"/>
    <property type="project" value="InterPro"/>
</dbReference>
<gene>
    <name evidence="4" type="ORF">SAMN05660472_02729</name>
</gene>
<dbReference type="InterPro" id="IPR002645">
    <property type="entry name" value="STAS_dom"/>
</dbReference>
<dbReference type="EMBL" id="FNFP01000009">
    <property type="protein sequence ID" value="SDL15950.1"/>
    <property type="molecule type" value="Genomic_DNA"/>
</dbReference>
<dbReference type="AlphaFoldDB" id="A0A1G9HSM1"/>
<dbReference type="NCBIfam" id="TIGR00377">
    <property type="entry name" value="ant_ant_sig"/>
    <property type="match status" value="1"/>
</dbReference>
<dbReference type="PROSITE" id="PS50801">
    <property type="entry name" value="STAS"/>
    <property type="match status" value="1"/>
</dbReference>
<sequence>MSLMINKNYDENNKMWDIKLTGEVDIYTAGTLKEAFKKMLEEKKETVKIDAISLEYIDSTGLGVLIGTLKKLKEEDKNIIIINMKPSIRKLLNITGLDKIFIIEG</sequence>
<dbReference type="PANTHER" id="PTHR33495:SF2">
    <property type="entry name" value="ANTI-SIGMA FACTOR ANTAGONIST TM_1081-RELATED"/>
    <property type="match status" value="1"/>
</dbReference>
<accession>A0A1G9HSM1</accession>
<evidence type="ECO:0000259" key="3">
    <source>
        <dbReference type="PROSITE" id="PS50801"/>
    </source>
</evidence>
<reference evidence="4 5" key="1">
    <citation type="submission" date="2016-10" db="EMBL/GenBank/DDBJ databases">
        <authorList>
            <person name="de Groot N.N."/>
        </authorList>
    </citation>
    <scope>NUCLEOTIDE SEQUENCE [LARGE SCALE GENOMIC DNA]</scope>
    <source>
        <strain evidence="4 5">DSM 18346</strain>
    </source>
</reference>
<dbReference type="Pfam" id="PF01740">
    <property type="entry name" value="STAS"/>
    <property type="match status" value="1"/>
</dbReference>
<dbReference type="OrthoDB" id="9793697at2"/>
<name>A0A1G9HSM1_9FIRM</name>
<dbReference type="PANTHER" id="PTHR33495">
    <property type="entry name" value="ANTI-SIGMA FACTOR ANTAGONIST TM_1081-RELATED-RELATED"/>
    <property type="match status" value="1"/>
</dbReference>
<proteinExistence type="inferred from homology"/>
<dbReference type="Proteomes" id="UP000198718">
    <property type="component" value="Unassembled WGS sequence"/>
</dbReference>